<organism evidence="1 2">
    <name type="scientific">Niastella koreensis</name>
    <dbReference type="NCBI Taxonomy" id="354356"/>
    <lineage>
        <taxon>Bacteria</taxon>
        <taxon>Pseudomonadati</taxon>
        <taxon>Bacteroidota</taxon>
        <taxon>Chitinophagia</taxon>
        <taxon>Chitinophagales</taxon>
        <taxon>Chitinophagaceae</taxon>
        <taxon>Niastella</taxon>
    </lineage>
</organism>
<comment type="caution">
    <text evidence="1">The sequence shown here is derived from an EMBL/GenBank/DDBJ whole genome shotgun (WGS) entry which is preliminary data.</text>
</comment>
<evidence type="ECO:0000313" key="1">
    <source>
        <dbReference type="EMBL" id="OQP44933.1"/>
    </source>
</evidence>
<dbReference type="SUPFAM" id="SSF53756">
    <property type="entry name" value="UDP-Glycosyltransferase/glycogen phosphorylase"/>
    <property type="match status" value="1"/>
</dbReference>
<dbReference type="Gene3D" id="3.40.50.2000">
    <property type="entry name" value="Glycogen Phosphorylase B"/>
    <property type="match status" value="1"/>
</dbReference>
<reference evidence="1 2" key="1">
    <citation type="submission" date="2016-04" db="EMBL/GenBank/DDBJ databases">
        <authorList>
            <person name="Chen L."/>
            <person name="Zhuang W."/>
            <person name="Wang G."/>
        </authorList>
    </citation>
    <scope>NUCLEOTIDE SEQUENCE [LARGE SCALE GENOMIC DNA]</scope>
    <source>
        <strain evidence="2">GR20</strain>
    </source>
</reference>
<protein>
    <submittedName>
        <fullName evidence="1">Uncharacterized protein</fullName>
    </submittedName>
</protein>
<sequence>MFERSIYRIFDYCWHEPHQFELVNSLQGYCQFDYCLNWRKHWDTAKRPVPPGLQFVPHYEHGLYDFALFHIDQRICTDAQQLKIYTELNDHIDDIPKIVINHGSPVFPEAFEQHKIADFVRSITGGNTMVVNSYAAASGKEWGFGKPIIPGLDPADWYDHPKELRAFTAIPVEGLDAYYNRKCLKEAGELLFYHYGILLYAANYNAPSFNSFNDYRNYLGSSLIYIDTSTRTPMNTARTEAFLSGCCVVQVEGAHDLEKWAKDGENIILVPDDPPKISAVIAELLGNRYEEALQIGQNGKKMATELFNRERYRNDWLALFKNLKS</sequence>
<dbReference type="RefSeq" id="WP_014218604.1">
    <property type="nucleotide sequence ID" value="NZ_LWBO01000023.1"/>
</dbReference>
<dbReference type="Proteomes" id="UP000192277">
    <property type="component" value="Unassembled WGS sequence"/>
</dbReference>
<proteinExistence type="predicted"/>
<accession>A0ABX3NSE0</accession>
<evidence type="ECO:0000313" key="2">
    <source>
        <dbReference type="Proteomes" id="UP000192277"/>
    </source>
</evidence>
<gene>
    <name evidence="1" type="ORF">A4D02_09100</name>
</gene>
<keyword evidence="2" id="KW-1185">Reference proteome</keyword>
<dbReference type="EMBL" id="LWBO01000023">
    <property type="protein sequence ID" value="OQP44933.1"/>
    <property type="molecule type" value="Genomic_DNA"/>
</dbReference>
<name>A0ABX3NSE0_9BACT</name>